<sequence length="96" mass="11040">MKSNYAGCAINNRWPDLQSSSNCRENSKKCPTLCPANAGFNHLWNPKSKINMGYDQCQLHCQHSSNPNPYTNRNQSLLMLWPIRCLHVHACNHKEK</sequence>
<keyword evidence="1" id="KW-0614">Plasmid</keyword>
<proteinExistence type="predicted"/>
<reference evidence="1 2" key="1">
    <citation type="journal article" date="2011" name="PLoS Genet.">
        <title>Azospirillum genomes reveal transition of bacteria from aquatic to terrestrial environments.</title>
        <authorList>
            <person name="Wisniewski-Dye F."/>
            <person name="Borziak K."/>
            <person name="Khalsa-Moyers G."/>
            <person name="Alexandre G."/>
            <person name="Sukharnikov L.O."/>
            <person name="Wuichet K."/>
            <person name="Hurst G.B."/>
            <person name="McDonald W.H."/>
            <person name="Robertson J.S."/>
            <person name="Barbe V."/>
            <person name="Calteau A."/>
            <person name="Rouy Z."/>
            <person name="Mangenot S."/>
            <person name="Prigent-Combaret C."/>
            <person name="Normand P."/>
            <person name="Boyer M."/>
            <person name="Siguier P."/>
            <person name="Dessaux Y."/>
            <person name="Elmerich C."/>
            <person name="Condemine G."/>
            <person name="Krishnen G."/>
            <person name="Kennedy I."/>
            <person name="Paterson A.H."/>
            <person name="Gonzalez V."/>
            <person name="Mavingui P."/>
            <person name="Zhulin I.B."/>
        </authorList>
    </citation>
    <scope>NUCLEOTIDE SEQUENCE [LARGE SCALE GENOMIC DNA]</scope>
    <source>
        <strain evidence="1 2">Sp245</strain>
    </source>
</reference>
<accession>A0A9P1NQB2</accession>
<geneLocation type="plasmid" evidence="1 2">
    <name>AZOBR_p2</name>
</geneLocation>
<dbReference type="KEGG" id="abs:AZOBR_p260027"/>
<organism evidence="1 2">
    <name type="scientific">Azospirillum baldaniorum</name>
    <dbReference type="NCBI Taxonomy" id="1064539"/>
    <lineage>
        <taxon>Bacteria</taxon>
        <taxon>Pseudomonadati</taxon>
        <taxon>Pseudomonadota</taxon>
        <taxon>Alphaproteobacteria</taxon>
        <taxon>Rhodospirillales</taxon>
        <taxon>Azospirillaceae</taxon>
        <taxon>Azospirillum</taxon>
    </lineage>
</organism>
<keyword evidence="2" id="KW-1185">Reference proteome</keyword>
<name>A0A9P1NQB2_9PROT</name>
<evidence type="ECO:0000313" key="1">
    <source>
        <dbReference type="EMBL" id="CCD01800.1"/>
    </source>
</evidence>
<gene>
    <name evidence="1" type="ORF">AZOBR_p260027</name>
</gene>
<dbReference type="EMBL" id="HE577329">
    <property type="protein sequence ID" value="CCD01800.1"/>
    <property type="molecule type" value="Genomic_DNA"/>
</dbReference>
<protein>
    <submittedName>
        <fullName evidence="1">Uncharacterized protein</fullName>
    </submittedName>
</protein>
<dbReference type="AlphaFoldDB" id="A0A9P1NQB2"/>
<dbReference type="Proteomes" id="UP000007319">
    <property type="component" value="Plasmid AZOBR_p2"/>
</dbReference>
<evidence type="ECO:0000313" key="2">
    <source>
        <dbReference type="Proteomes" id="UP000007319"/>
    </source>
</evidence>